<sequence>MTLLEKFNMKLRGIIKIPELRERIIFTLLMFLVARVGTYIPAPGVDIDRLAQMTAQNDLLGYINMFSGGAFQRVSIFALGIVPYINASIVFSLLAVIIPKLEEIQKEGESGRNKITQWTRYLTIVIAIVQGIGVCTWLQSVGLVTTPGFSFFLTTIVTLTAGTVFLMWVGEQISVKGIGNGVSLLIFLNVISGGPRAIVQTMQDMQGNKFLVPVLLLVGLAAVVTIAGIVIFQLGQRKIPVHYVGKGFGGNSGMGQNSYIPLKLNSAGVMPVIFASVVMMVPSLLVNMLPGTFPGKVLLARYFSNYHPVYLILYALVIIFFSFFYTAIVFDPEKVADNLKQGGGAIPSIRPGADTADYLERVVTRITWGGAIFLAIIAILPMIIFNAFNLPVFFGGTGIIIVVGVALDTVQQIDAHLIMKEYKGFL</sequence>
<dbReference type="InterPro" id="IPR002208">
    <property type="entry name" value="SecY/SEC61-alpha"/>
</dbReference>
<feature type="transmembrane region" description="Helical" evidence="10">
    <location>
        <begin position="151"/>
        <end position="169"/>
    </location>
</feature>
<evidence type="ECO:0000256" key="7">
    <source>
        <dbReference type="ARBA" id="ARBA00023010"/>
    </source>
</evidence>
<dbReference type="Gene3D" id="1.10.3370.10">
    <property type="entry name" value="SecY subunit domain"/>
    <property type="match status" value="1"/>
</dbReference>
<dbReference type="OrthoDB" id="9809248at2"/>
<comment type="function">
    <text evidence="10">The central subunit of the protein translocation channel SecYEG. Consists of two halves formed by TMs 1-5 and 6-10. These two domains form a lateral gate at the front which open onto the bilayer between TMs 2 and 7, and are clamped together by SecE at the back. The channel is closed by both a pore ring composed of hydrophobic SecY resides and a short helix (helix 2A) on the extracellular side of the membrane which forms a plug. The plug probably moves laterally to allow the channel to open. The ring and the pore may move independently.</text>
</comment>
<dbReference type="STRING" id="180163.SAMN02745174_02165"/>
<dbReference type="InterPro" id="IPR030659">
    <property type="entry name" value="SecY_CS"/>
</dbReference>
<feature type="transmembrane region" description="Helical" evidence="10">
    <location>
        <begin position="366"/>
        <end position="384"/>
    </location>
</feature>
<feature type="transmembrane region" description="Helical" evidence="10">
    <location>
        <begin position="390"/>
        <end position="410"/>
    </location>
</feature>
<dbReference type="GO" id="GO:0043952">
    <property type="term" value="P:protein transport by the Sec complex"/>
    <property type="evidence" value="ECO:0007669"/>
    <property type="project" value="UniProtKB-UniRule"/>
</dbReference>
<keyword evidence="5 10" id="KW-0653">Protein transport</keyword>
<comment type="subunit">
    <text evidence="10">Component of the Sec protein translocase complex. Heterotrimer consisting of SecY, SecE and SecG subunits. The heterotrimers can form oligomers, although 1 heterotrimer is thought to be able to translocate proteins. Interacts with the ribosome. Interacts with SecDF, and other proteins may be involved. Interacts with SecA.</text>
</comment>
<dbReference type="PRINTS" id="PR00303">
    <property type="entry name" value="SECYTRNLCASE"/>
</dbReference>
<dbReference type="PROSITE" id="PS00756">
    <property type="entry name" value="SECY_2"/>
    <property type="match status" value="1"/>
</dbReference>
<dbReference type="FunFam" id="1.10.3370.10:FF:000001">
    <property type="entry name" value="Preprotein translocase subunit SecY"/>
    <property type="match status" value="1"/>
</dbReference>
<keyword evidence="13" id="KW-1185">Reference proteome</keyword>
<proteinExistence type="inferred from homology"/>
<feature type="transmembrane region" description="Helical" evidence="10">
    <location>
        <begin position="20"/>
        <end position="40"/>
    </location>
</feature>
<keyword evidence="4 10" id="KW-0812">Transmembrane</keyword>
<evidence type="ECO:0000256" key="6">
    <source>
        <dbReference type="ARBA" id="ARBA00022989"/>
    </source>
</evidence>
<evidence type="ECO:0000256" key="2">
    <source>
        <dbReference type="ARBA" id="ARBA00005751"/>
    </source>
</evidence>
<dbReference type="PIRSF" id="PIRSF004557">
    <property type="entry name" value="SecY"/>
    <property type="match status" value="1"/>
</dbReference>
<keyword evidence="10" id="KW-1003">Cell membrane</keyword>
<evidence type="ECO:0000313" key="13">
    <source>
        <dbReference type="Proteomes" id="UP000191153"/>
    </source>
</evidence>
<evidence type="ECO:0000256" key="10">
    <source>
        <dbReference type="HAMAP-Rule" id="MF_01465"/>
    </source>
</evidence>
<comment type="similarity">
    <text evidence="2 10 11">Belongs to the SecY/SEC61-alpha family.</text>
</comment>
<dbReference type="GO" id="GO:0065002">
    <property type="term" value="P:intracellular protein transmembrane transport"/>
    <property type="evidence" value="ECO:0007669"/>
    <property type="project" value="UniProtKB-UniRule"/>
</dbReference>
<accession>A0A1T4Q3Y5</accession>
<feature type="transmembrane region" description="Helical" evidence="10">
    <location>
        <begin position="118"/>
        <end position="139"/>
    </location>
</feature>
<dbReference type="PANTHER" id="PTHR10906">
    <property type="entry name" value="SECY/SEC61-ALPHA FAMILY MEMBER"/>
    <property type="match status" value="1"/>
</dbReference>
<evidence type="ECO:0000256" key="1">
    <source>
        <dbReference type="ARBA" id="ARBA00004141"/>
    </source>
</evidence>
<evidence type="ECO:0000256" key="3">
    <source>
        <dbReference type="ARBA" id="ARBA00022448"/>
    </source>
</evidence>
<dbReference type="GO" id="GO:0005886">
    <property type="term" value="C:plasma membrane"/>
    <property type="evidence" value="ECO:0007669"/>
    <property type="project" value="UniProtKB-SubCell"/>
</dbReference>
<dbReference type="InterPro" id="IPR026593">
    <property type="entry name" value="SecY"/>
</dbReference>
<comment type="subcellular location">
    <subcellularLocation>
        <location evidence="10">Cell membrane</location>
        <topology evidence="10">Multi-pass membrane protein</topology>
    </subcellularLocation>
    <subcellularLocation>
        <location evidence="1">Membrane</location>
        <topology evidence="1">Multi-pass membrane protein</topology>
    </subcellularLocation>
</comment>
<dbReference type="Proteomes" id="UP000191153">
    <property type="component" value="Unassembled WGS sequence"/>
</dbReference>
<feature type="transmembrane region" description="Helical" evidence="10">
    <location>
        <begin position="268"/>
        <end position="289"/>
    </location>
</feature>
<feature type="transmembrane region" description="Helical" evidence="10">
    <location>
        <begin position="210"/>
        <end position="232"/>
    </location>
</feature>
<dbReference type="NCBIfam" id="TIGR00967">
    <property type="entry name" value="3a0501s007"/>
    <property type="match status" value="1"/>
</dbReference>
<evidence type="ECO:0000256" key="8">
    <source>
        <dbReference type="ARBA" id="ARBA00023136"/>
    </source>
</evidence>
<keyword evidence="7 10" id="KW-0811">Translocation</keyword>
<protein>
    <recommendedName>
        <fullName evidence="9 10">Protein translocase subunit SecY</fullName>
    </recommendedName>
</protein>
<dbReference type="EMBL" id="FUWX01000018">
    <property type="protein sequence ID" value="SJZ98480.1"/>
    <property type="molecule type" value="Genomic_DNA"/>
</dbReference>
<dbReference type="HAMAP" id="MF_01465">
    <property type="entry name" value="SecY"/>
    <property type="match status" value="1"/>
</dbReference>
<evidence type="ECO:0000256" key="5">
    <source>
        <dbReference type="ARBA" id="ARBA00022927"/>
    </source>
</evidence>
<dbReference type="Pfam" id="PF00344">
    <property type="entry name" value="SecY"/>
    <property type="match status" value="1"/>
</dbReference>
<dbReference type="RefSeq" id="WP_078694612.1">
    <property type="nucleotide sequence ID" value="NZ_FUWX01000018.1"/>
</dbReference>
<dbReference type="GO" id="GO:0006605">
    <property type="term" value="P:protein targeting"/>
    <property type="evidence" value="ECO:0007669"/>
    <property type="project" value="UniProtKB-UniRule"/>
</dbReference>
<evidence type="ECO:0000256" key="4">
    <source>
        <dbReference type="ARBA" id="ARBA00022692"/>
    </source>
</evidence>
<evidence type="ECO:0000256" key="11">
    <source>
        <dbReference type="RuleBase" id="RU004349"/>
    </source>
</evidence>
<evidence type="ECO:0000313" key="12">
    <source>
        <dbReference type="EMBL" id="SJZ98480.1"/>
    </source>
</evidence>
<keyword evidence="6 10" id="KW-1133">Transmembrane helix</keyword>
<keyword evidence="8 10" id="KW-0472">Membrane</keyword>
<keyword evidence="3 10" id="KW-0813">Transport</keyword>
<evidence type="ECO:0000256" key="9">
    <source>
        <dbReference type="ARBA" id="ARBA00039733"/>
    </source>
</evidence>
<reference evidence="12 13" key="1">
    <citation type="submission" date="2017-02" db="EMBL/GenBank/DDBJ databases">
        <authorList>
            <person name="Peterson S.W."/>
        </authorList>
    </citation>
    <scope>NUCLEOTIDE SEQUENCE [LARGE SCALE GENOMIC DNA]</scope>
    <source>
        <strain evidence="12 13">ATCC 700028</strain>
    </source>
</reference>
<gene>
    <name evidence="10" type="primary">secY</name>
    <name evidence="12" type="ORF">SAMN02745174_02165</name>
</gene>
<organism evidence="12 13">
    <name type="scientific">Cetobacterium ceti</name>
    <dbReference type="NCBI Taxonomy" id="180163"/>
    <lineage>
        <taxon>Bacteria</taxon>
        <taxon>Fusobacteriati</taxon>
        <taxon>Fusobacteriota</taxon>
        <taxon>Fusobacteriia</taxon>
        <taxon>Fusobacteriales</taxon>
        <taxon>Fusobacteriaceae</taxon>
        <taxon>Cetobacterium</taxon>
    </lineage>
</organism>
<feature type="transmembrane region" description="Helical" evidence="10">
    <location>
        <begin position="74"/>
        <end position="98"/>
    </location>
</feature>
<feature type="transmembrane region" description="Helical" evidence="10">
    <location>
        <begin position="309"/>
        <end position="330"/>
    </location>
</feature>
<dbReference type="InterPro" id="IPR023201">
    <property type="entry name" value="SecY_dom_sf"/>
</dbReference>
<dbReference type="AlphaFoldDB" id="A0A1T4Q3Y5"/>
<feature type="transmembrane region" description="Helical" evidence="10">
    <location>
        <begin position="181"/>
        <end position="198"/>
    </location>
</feature>
<dbReference type="SUPFAM" id="SSF103491">
    <property type="entry name" value="Preprotein translocase SecY subunit"/>
    <property type="match status" value="1"/>
</dbReference>
<name>A0A1T4Q3Y5_9FUSO</name>